<feature type="binding site" evidence="13">
    <location>
        <position position="183"/>
    </location>
    <ligand>
        <name>S-adenosyl-L-methionine</name>
        <dbReference type="ChEBI" id="CHEBI:59789"/>
    </ligand>
</feature>
<dbReference type="InterPro" id="IPR040072">
    <property type="entry name" value="Methyltransferase_A"/>
</dbReference>
<evidence type="ECO:0000256" key="8">
    <source>
        <dbReference type="ARBA" id="ARBA00022694"/>
    </source>
</evidence>
<dbReference type="InterPro" id="IPR004383">
    <property type="entry name" value="rRNA_lsu_MTrfase_RlmN/Cfr"/>
</dbReference>
<dbReference type="SFLD" id="SFLDF00275">
    <property type="entry name" value="adenosine_C2_methyltransferase"/>
    <property type="match status" value="1"/>
</dbReference>
<feature type="binding site" evidence="13">
    <location>
        <position position="104"/>
    </location>
    <ligand>
        <name>[4Fe-4S] cluster</name>
        <dbReference type="ChEBI" id="CHEBI:49883"/>
        <note>4Fe-4S-S-AdoMet</note>
    </ligand>
</feature>
<keyword evidence="2 13" id="KW-0004">4Fe-4S</keyword>
<comment type="catalytic activity">
    <reaction evidence="13">
        <text>adenosine(37) in tRNA + 2 reduced [2Fe-2S]-[ferredoxin] + 2 S-adenosyl-L-methionine = 2-methyladenosine(37) in tRNA + 5'-deoxyadenosine + L-methionine + 2 oxidized [2Fe-2S]-[ferredoxin] + S-adenosyl-L-homocysteine</text>
        <dbReference type="Rhea" id="RHEA:43332"/>
        <dbReference type="Rhea" id="RHEA-COMP:10000"/>
        <dbReference type="Rhea" id="RHEA-COMP:10001"/>
        <dbReference type="Rhea" id="RHEA-COMP:10162"/>
        <dbReference type="Rhea" id="RHEA-COMP:10485"/>
        <dbReference type="ChEBI" id="CHEBI:17319"/>
        <dbReference type="ChEBI" id="CHEBI:33737"/>
        <dbReference type="ChEBI" id="CHEBI:33738"/>
        <dbReference type="ChEBI" id="CHEBI:57844"/>
        <dbReference type="ChEBI" id="CHEBI:57856"/>
        <dbReference type="ChEBI" id="CHEBI:59789"/>
        <dbReference type="ChEBI" id="CHEBI:74411"/>
        <dbReference type="ChEBI" id="CHEBI:74497"/>
        <dbReference type="EC" id="2.1.1.192"/>
    </reaction>
</comment>
<keyword evidence="9 13" id="KW-0479">Metal-binding</keyword>
<evidence type="ECO:0000256" key="6">
    <source>
        <dbReference type="ARBA" id="ARBA00022679"/>
    </source>
</evidence>
<evidence type="ECO:0000256" key="1">
    <source>
        <dbReference type="ARBA" id="ARBA00004496"/>
    </source>
</evidence>
<feature type="domain" description="Radical SAM core" evidence="14">
    <location>
        <begin position="90"/>
        <end position="320"/>
    </location>
</feature>
<evidence type="ECO:0000256" key="13">
    <source>
        <dbReference type="HAMAP-Rule" id="MF_01849"/>
    </source>
</evidence>
<keyword evidence="6 13" id="KW-0808">Transferase</keyword>
<dbReference type="GO" id="GO:0070475">
    <property type="term" value="P:rRNA base methylation"/>
    <property type="evidence" value="ECO:0007669"/>
    <property type="project" value="UniProtKB-UniRule"/>
</dbReference>
<dbReference type="Pfam" id="PF21016">
    <property type="entry name" value="RlmN_N"/>
    <property type="match status" value="1"/>
</dbReference>
<dbReference type="PANTHER" id="PTHR30544">
    <property type="entry name" value="23S RRNA METHYLTRANSFERASE"/>
    <property type="match status" value="1"/>
</dbReference>
<keyword evidence="7 13" id="KW-0949">S-adenosyl-L-methionine</keyword>
<feature type="binding site" evidence="13">
    <location>
        <position position="111"/>
    </location>
    <ligand>
        <name>[4Fe-4S] cluster</name>
        <dbReference type="ChEBI" id="CHEBI:49883"/>
        <note>4Fe-4S-S-AdoMet</note>
    </ligand>
</feature>
<comment type="subcellular location">
    <subcellularLocation>
        <location evidence="1 13">Cytoplasm</location>
    </subcellularLocation>
</comment>
<comment type="cofactor">
    <cofactor evidence="13">
        <name>[4Fe-4S] cluster</name>
        <dbReference type="ChEBI" id="CHEBI:49883"/>
    </cofactor>
    <text evidence="13">Binds 1 [4Fe-4S] cluster. The cluster is coordinated with 3 cysteines and an exchangeable S-adenosyl-L-methionine.</text>
</comment>
<dbReference type="FunFam" id="3.20.20.70:FF:000014">
    <property type="entry name" value="Probable dual-specificity RNA methyltransferase RlmN"/>
    <property type="match status" value="1"/>
</dbReference>
<dbReference type="Pfam" id="PF04055">
    <property type="entry name" value="Radical_SAM"/>
    <property type="match status" value="1"/>
</dbReference>
<keyword evidence="12 13" id="KW-1015">Disulfide bond</keyword>
<feature type="active site" description="Proton acceptor" evidence="13">
    <location>
        <position position="84"/>
    </location>
</feature>
<dbReference type="EC" id="2.1.1.192" evidence="13"/>
<dbReference type="Proteomes" id="UP000449710">
    <property type="component" value="Unassembled WGS sequence"/>
</dbReference>
<dbReference type="InterPro" id="IPR013785">
    <property type="entry name" value="Aldolase_TIM"/>
</dbReference>
<dbReference type="GO" id="GO:0046872">
    <property type="term" value="F:metal ion binding"/>
    <property type="evidence" value="ECO:0007669"/>
    <property type="project" value="UniProtKB-KW"/>
</dbReference>
<keyword evidence="3 13" id="KW-0963">Cytoplasm</keyword>
<evidence type="ECO:0000256" key="2">
    <source>
        <dbReference type="ARBA" id="ARBA00022485"/>
    </source>
</evidence>
<dbReference type="PIRSF" id="PIRSF006004">
    <property type="entry name" value="CHP00048"/>
    <property type="match status" value="1"/>
</dbReference>
<comment type="function">
    <text evidence="13">Specifically methylates position 2 of adenine 2503 in 23S rRNA and position 2 of adenine 37 in tRNAs.</text>
</comment>
<dbReference type="InterPro" id="IPR048641">
    <property type="entry name" value="RlmN_N"/>
</dbReference>
<dbReference type="InterPro" id="IPR027492">
    <property type="entry name" value="RNA_MTrfase_RlmN"/>
</dbReference>
<comment type="caution">
    <text evidence="15">The sequence shown here is derived from an EMBL/GenBank/DDBJ whole genome shotgun (WGS) entry which is preliminary data.</text>
</comment>
<evidence type="ECO:0000256" key="7">
    <source>
        <dbReference type="ARBA" id="ARBA00022691"/>
    </source>
</evidence>
<evidence type="ECO:0000259" key="14">
    <source>
        <dbReference type="PROSITE" id="PS51918"/>
    </source>
</evidence>
<dbReference type="GO" id="GO:0005737">
    <property type="term" value="C:cytoplasm"/>
    <property type="evidence" value="ECO:0007669"/>
    <property type="project" value="UniProtKB-SubCell"/>
</dbReference>
<dbReference type="SFLD" id="SFLDS00029">
    <property type="entry name" value="Radical_SAM"/>
    <property type="match status" value="1"/>
</dbReference>
<keyword evidence="10 13" id="KW-0408">Iron</keyword>
<evidence type="ECO:0000256" key="10">
    <source>
        <dbReference type="ARBA" id="ARBA00023004"/>
    </source>
</evidence>
<reference evidence="15 16" key="1">
    <citation type="submission" date="2019-04" db="EMBL/GenBank/DDBJ databases">
        <title>Isachenkonia alkalipeptolytica gen. nov. sp. nov. a new anaerobic, alkiliphilic organothrophic bacterium capable to reduce synthesized ferrihydrite isolated from a soda lake.</title>
        <authorList>
            <person name="Toshchakov S.V."/>
            <person name="Zavarzina D.G."/>
            <person name="Zhilina T.N."/>
            <person name="Kostrikina N.A."/>
            <person name="Kublanov I.V."/>
        </authorList>
    </citation>
    <scope>NUCLEOTIDE SEQUENCE [LARGE SCALE GENOMIC DNA]</scope>
    <source>
        <strain evidence="15 16">Z-1701</strain>
    </source>
</reference>
<feature type="binding site" evidence="13">
    <location>
        <position position="282"/>
    </location>
    <ligand>
        <name>S-adenosyl-L-methionine</name>
        <dbReference type="ChEBI" id="CHEBI:59789"/>
    </ligand>
</feature>
<organism evidence="15 16">
    <name type="scientific">Isachenkonia alkalipeptolytica</name>
    <dbReference type="NCBI Taxonomy" id="2565777"/>
    <lineage>
        <taxon>Bacteria</taxon>
        <taxon>Bacillati</taxon>
        <taxon>Bacillota</taxon>
        <taxon>Clostridia</taxon>
        <taxon>Eubacteriales</taxon>
        <taxon>Clostridiaceae</taxon>
        <taxon>Isachenkonia</taxon>
    </lineage>
</organism>
<dbReference type="Gene3D" id="1.10.150.530">
    <property type="match status" value="1"/>
</dbReference>
<protein>
    <recommendedName>
        <fullName evidence="13">Probable dual-specificity RNA methyltransferase RlmN</fullName>
        <ecNumber evidence="13">2.1.1.192</ecNumber>
    </recommendedName>
    <alternativeName>
        <fullName evidence="13">23S rRNA (adenine(2503)-C(2))-methyltransferase</fullName>
    </alternativeName>
    <alternativeName>
        <fullName evidence="13">23S rRNA m2A2503 methyltransferase</fullName>
    </alternativeName>
    <alternativeName>
        <fullName evidence="13">Ribosomal RNA large subunit methyltransferase N</fullName>
    </alternativeName>
    <alternativeName>
        <fullName evidence="13">tRNA (adenine(37)-C(2))-methyltransferase</fullName>
    </alternativeName>
    <alternativeName>
        <fullName evidence="13">tRNA m2A37 methyltransferase</fullName>
    </alternativeName>
</protein>
<accession>A0AA44BEM0</accession>
<dbReference type="InterPro" id="IPR058240">
    <property type="entry name" value="rSAM_sf"/>
</dbReference>
<feature type="binding site" evidence="13">
    <location>
        <begin position="151"/>
        <end position="152"/>
    </location>
    <ligand>
        <name>S-adenosyl-L-methionine</name>
        <dbReference type="ChEBI" id="CHEBI:59789"/>
    </ligand>
</feature>
<dbReference type="GO" id="GO:0000049">
    <property type="term" value="F:tRNA binding"/>
    <property type="evidence" value="ECO:0007669"/>
    <property type="project" value="UniProtKB-UniRule"/>
</dbReference>
<dbReference type="GO" id="GO:0070040">
    <property type="term" value="F:rRNA (adenine(2503)-C2-)-methyltransferase activity"/>
    <property type="evidence" value="ECO:0007669"/>
    <property type="project" value="UniProtKB-UniRule"/>
</dbReference>
<dbReference type="SFLD" id="SFLDG01062">
    <property type="entry name" value="methyltransferase_(Class_A)"/>
    <property type="match status" value="1"/>
</dbReference>
<keyword evidence="8 13" id="KW-0819">tRNA processing</keyword>
<comment type="miscellaneous">
    <text evidence="13">Reaction proceeds by a ping-pong mechanism involving intermediate methylation of a conserved cysteine residue.</text>
</comment>
<evidence type="ECO:0000256" key="5">
    <source>
        <dbReference type="ARBA" id="ARBA00022603"/>
    </source>
</evidence>
<gene>
    <name evidence="13 15" type="primary">rlmN</name>
    <name evidence="15" type="ORF">ISALK_11575</name>
</gene>
<evidence type="ECO:0000256" key="11">
    <source>
        <dbReference type="ARBA" id="ARBA00023014"/>
    </source>
</evidence>
<sequence>MTEEELQKWMKESGQQSFRGTQIFEWVQKGNKNIEEMSNLSKDLRGFLMENGKVTDLKVDKMIHSKLDETVKFLFQLEDQHKIESVLMRYKHGYTLCISTQAGCAMGCSFCASSKGGLQRDLTAGEIIDQVHQVQKNKGIRISNVVLMGIGEPLDNFKEVKKFLWNIHHPKGLNVSNRNITLSTCGLVPEIYKLRDLDLPINLAISLHAPEDEMREAIMPIARKYSIDQVLTACKDYIKKTNRRITFEYALVKDFNDQREHAKRLAKILKGMLCHVNIIPVNPIDQGDFEKPFDKTVKAFEEVLKENRIPVTVRRELGQDIDAACGQLRNRN</sequence>
<dbReference type="Gene3D" id="3.20.20.70">
    <property type="entry name" value="Aldolase class I"/>
    <property type="match status" value="1"/>
</dbReference>
<keyword evidence="11 13" id="KW-0411">Iron-sulfur</keyword>
<dbReference type="GO" id="GO:0051539">
    <property type="term" value="F:4 iron, 4 sulfur cluster binding"/>
    <property type="evidence" value="ECO:0007669"/>
    <property type="project" value="UniProtKB-UniRule"/>
</dbReference>
<dbReference type="InterPro" id="IPR006638">
    <property type="entry name" value="Elp3/MiaA/NifB-like_rSAM"/>
</dbReference>
<feature type="binding site" evidence="13">
    <location>
        <position position="108"/>
    </location>
    <ligand>
        <name>[4Fe-4S] cluster</name>
        <dbReference type="ChEBI" id="CHEBI:49883"/>
        <note>4Fe-4S-S-AdoMet</note>
    </ligand>
</feature>
<comment type="catalytic activity">
    <reaction evidence="13">
        <text>adenosine(2503) in 23S rRNA + 2 reduced [2Fe-2S]-[ferredoxin] + 2 S-adenosyl-L-methionine = 2-methyladenosine(2503) in 23S rRNA + 5'-deoxyadenosine + L-methionine + 2 oxidized [2Fe-2S]-[ferredoxin] + S-adenosyl-L-homocysteine</text>
        <dbReference type="Rhea" id="RHEA:42916"/>
        <dbReference type="Rhea" id="RHEA-COMP:10000"/>
        <dbReference type="Rhea" id="RHEA-COMP:10001"/>
        <dbReference type="Rhea" id="RHEA-COMP:10152"/>
        <dbReference type="Rhea" id="RHEA-COMP:10282"/>
        <dbReference type="ChEBI" id="CHEBI:17319"/>
        <dbReference type="ChEBI" id="CHEBI:33737"/>
        <dbReference type="ChEBI" id="CHEBI:33738"/>
        <dbReference type="ChEBI" id="CHEBI:57844"/>
        <dbReference type="ChEBI" id="CHEBI:57856"/>
        <dbReference type="ChEBI" id="CHEBI:59789"/>
        <dbReference type="ChEBI" id="CHEBI:74411"/>
        <dbReference type="ChEBI" id="CHEBI:74497"/>
        <dbReference type="EC" id="2.1.1.192"/>
    </reaction>
</comment>
<feature type="active site" description="S-methylcysteine intermediate" evidence="13">
    <location>
        <position position="325"/>
    </location>
</feature>
<dbReference type="AlphaFoldDB" id="A0AA44BEM0"/>
<name>A0AA44BEM0_9CLOT</name>
<evidence type="ECO:0000313" key="16">
    <source>
        <dbReference type="Proteomes" id="UP000449710"/>
    </source>
</evidence>
<keyword evidence="5 13" id="KW-0489">Methyltransferase</keyword>
<dbReference type="CDD" id="cd01335">
    <property type="entry name" value="Radical_SAM"/>
    <property type="match status" value="1"/>
</dbReference>
<evidence type="ECO:0000256" key="9">
    <source>
        <dbReference type="ARBA" id="ARBA00022723"/>
    </source>
</evidence>
<dbReference type="SUPFAM" id="SSF102114">
    <property type="entry name" value="Radical SAM enzymes"/>
    <property type="match status" value="1"/>
</dbReference>
<keyword evidence="4 13" id="KW-0698">rRNA processing</keyword>
<evidence type="ECO:0000256" key="3">
    <source>
        <dbReference type="ARBA" id="ARBA00022490"/>
    </source>
</evidence>
<evidence type="ECO:0000256" key="12">
    <source>
        <dbReference type="ARBA" id="ARBA00023157"/>
    </source>
</evidence>
<evidence type="ECO:0000256" key="4">
    <source>
        <dbReference type="ARBA" id="ARBA00022552"/>
    </source>
</evidence>
<feature type="binding site" evidence="13">
    <location>
        <begin position="206"/>
        <end position="208"/>
    </location>
    <ligand>
        <name>S-adenosyl-L-methionine</name>
        <dbReference type="ChEBI" id="CHEBI:59789"/>
    </ligand>
</feature>
<evidence type="ECO:0000313" key="15">
    <source>
        <dbReference type="EMBL" id="NBG89128.1"/>
    </source>
</evidence>
<comment type="similarity">
    <text evidence="13">Belongs to the radical SAM superfamily. RlmN family.</text>
</comment>
<dbReference type="GO" id="GO:0002935">
    <property type="term" value="F:tRNA (adenine(37)-C2)-methyltransferase activity"/>
    <property type="evidence" value="ECO:0007669"/>
    <property type="project" value="UniProtKB-UniRule"/>
</dbReference>
<comment type="caution">
    <text evidence="13">Lacks conserved residue(s) required for the propagation of feature annotation.</text>
</comment>
<dbReference type="EMBL" id="SUMG01000017">
    <property type="protein sequence ID" value="NBG89128.1"/>
    <property type="molecule type" value="Genomic_DNA"/>
</dbReference>
<dbReference type="HAMAP" id="MF_01849">
    <property type="entry name" value="RNA_methyltr_RlmN"/>
    <property type="match status" value="1"/>
</dbReference>
<dbReference type="InterPro" id="IPR007197">
    <property type="entry name" value="rSAM"/>
</dbReference>
<dbReference type="PROSITE" id="PS51918">
    <property type="entry name" value="RADICAL_SAM"/>
    <property type="match status" value="1"/>
</dbReference>
<dbReference type="PANTHER" id="PTHR30544:SF5">
    <property type="entry name" value="RADICAL SAM CORE DOMAIN-CONTAINING PROTEIN"/>
    <property type="match status" value="1"/>
</dbReference>
<keyword evidence="16" id="KW-1185">Reference proteome</keyword>
<dbReference type="NCBIfam" id="TIGR00048">
    <property type="entry name" value="rRNA_mod_RlmN"/>
    <property type="match status" value="1"/>
</dbReference>
<proteinExistence type="inferred from homology"/>
<dbReference type="GO" id="GO:0030488">
    <property type="term" value="P:tRNA methylation"/>
    <property type="evidence" value="ECO:0007669"/>
    <property type="project" value="UniProtKB-UniRule"/>
</dbReference>
<dbReference type="SMART" id="SM00729">
    <property type="entry name" value="Elp3"/>
    <property type="match status" value="1"/>
</dbReference>
<dbReference type="GO" id="GO:0019843">
    <property type="term" value="F:rRNA binding"/>
    <property type="evidence" value="ECO:0007669"/>
    <property type="project" value="UniProtKB-UniRule"/>
</dbReference>